<name>A0A0H2RJ50_9AGAM</name>
<reference evidence="2 3" key="1">
    <citation type="submission" date="2015-04" db="EMBL/GenBank/DDBJ databases">
        <title>Complete genome sequence of Schizopora paradoxa KUC8140, a cosmopolitan wood degrader in East Asia.</title>
        <authorList>
            <consortium name="DOE Joint Genome Institute"/>
            <person name="Min B."/>
            <person name="Park H."/>
            <person name="Jang Y."/>
            <person name="Kim J.-J."/>
            <person name="Kim K.H."/>
            <person name="Pangilinan J."/>
            <person name="Lipzen A."/>
            <person name="Riley R."/>
            <person name="Grigoriev I.V."/>
            <person name="Spatafora J.W."/>
            <person name="Choi I.-G."/>
        </authorList>
    </citation>
    <scope>NUCLEOTIDE SEQUENCE [LARGE SCALE GENOMIC DNA]</scope>
    <source>
        <strain evidence="2 3">KUC8140</strain>
    </source>
</reference>
<sequence length="132" mass="14035">MMVDIEPSGSAERVHLGKRKHGDVEGGLEAAQARNDAEKSKRPKSEGLSTTSNAGPSGNRSTGSLDLENTEGALFYPAFQLLVSGIERSIKEAVILAFKEGLRCSGSVLLMPVGRSTDSFLKAKTTTLEIDL</sequence>
<evidence type="ECO:0000313" key="3">
    <source>
        <dbReference type="Proteomes" id="UP000053477"/>
    </source>
</evidence>
<accession>A0A0H2RJ50</accession>
<keyword evidence="3" id="KW-1185">Reference proteome</keyword>
<dbReference type="EMBL" id="KQ086418">
    <property type="protein sequence ID" value="KLO04846.1"/>
    <property type="molecule type" value="Genomic_DNA"/>
</dbReference>
<feature type="compositionally biased region" description="Polar residues" evidence="1">
    <location>
        <begin position="47"/>
        <end position="64"/>
    </location>
</feature>
<evidence type="ECO:0000313" key="2">
    <source>
        <dbReference type="EMBL" id="KLO04846.1"/>
    </source>
</evidence>
<dbReference type="AlphaFoldDB" id="A0A0H2RJ50"/>
<dbReference type="Proteomes" id="UP000053477">
    <property type="component" value="Unassembled WGS sequence"/>
</dbReference>
<proteinExistence type="predicted"/>
<organism evidence="2 3">
    <name type="scientific">Schizopora paradoxa</name>
    <dbReference type="NCBI Taxonomy" id="27342"/>
    <lineage>
        <taxon>Eukaryota</taxon>
        <taxon>Fungi</taxon>
        <taxon>Dikarya</taxon>
        <taxon>Basidiomycota</taxon>
        <taxon>Agaricomycotina</taxon>
        <taxon>Agaricomycetes</taxon>
        <taxon>Hymenochaetales</taxon>
        <taxon>Schizoporaceae</taxon>
        <taxon>Schizopora</taxon>
    </lineage>
</organism>
<protein>
    <submittedName>
        <fullName evidence="2">Uncharacterized protein</fullName>
    </submittedName>
</protein>
<feature type="region of interest" description="Disordered" evidence="1">
    <location>
        <begin position="1"/>
        <end position="66"/>
    </location>
</feature>
<dbReference type="InParanoid" id="A0A0H2RJ50"/>
<gene>
    <name evidence="2" type="ORF">SCHPADRAFT_743891</name>
</gene>
<feature type="compositionally biased region" description="Basic and acidic residues" evidence="1">
    <location>
        <begin position="35"/>
        <end position="45"/>
    </location>
</feature>
<evidence type="ECO:0000256" key="1">
    <source>
        <dbReference type="SAM" id="MobiDB-lite"/>
    </source>
</evidence>